<proteinExistence type="predicted"/>
<organism evidence="1 2">
    <name type="scientific">Lentilactobacillus raoultii</name>
    <dbReference type="NCBI Taxonomy" id="1987503"/>
    <lineage>
        <taxon>Bacteria</taxon>
        <taxon>Bacillati</taxon>
        <taxon>Bacillota</taxon>
        <taxon>Bacilli</taxon>
        <taxon>Lactobacillales</taxon>
        <taxon>Lactobacillaceae</taxon>
        <taxon>Lentilactobacillus</taxon>
    </lineage>
</organism>
<comment type="caution">
    <text evidence="1">The sequence shown here is derived from an EMBL/GenBank/DDBJ whole genome shotgun (WGS) entry which is preliminary data.</text>
</comment>
<dbReference type="RefSeq" id="WP_121977743.1">
    <property type="nucleotide sequence ID" value="NZ_JBHTLH010000005.1"/>
</dbReference>
<keyword evidence="2" id="KW-1185">Reference proteome</keyword>
<name>A0ABW3PFV6_9LACO</name>
<sequence>MLDKKRLISIFNEMGYEVEFNSGTPGIVVNGHTKKWADIPVIPDEKTSKVKHLVKIRMSPLTKVPLANFANQKLTAKSYNFFLQKYQNNSSKVWPTMA</sequence>
<accession>A0ABW3PFV6</accession>
<protein>
    <submittedName>
        <fullName evidence="1">Uncharacterized protein</fullName>
    </submittedName>
</protein>
<gene>
    <name evidence="1" type="ORF">ACFQ22_02005</name>
</gene>
<dbReference type="Proteomes" id="UP001597156">
    <property type="component" value="Unassembled WGS sequence"/>
</dbReference>
<dbReference type="EMBL" id="JBHTLH010000005">
    <property type="protein sequence ID" value="MFD1124137.1"/>
    <property type="molecule type" value="Genomic_DNA"/>
</dbReference>
<evidence type="ECO:0000313" key="2">
    <source>
        <dbReference type="Proteomes" id="UP001597156"/>
    </source>
</evidence>
<evidence type="ECO:0000313" key="1">
    <source>
        <dbReference type="EMBL" id="MFD1124137.1"/>
    </source>
</evidence>
<reference evidence="2" key="1">
    <citation type="journal article" date="2019" name="Int. J. Syst. Evol. Microbiol.">
        <title>The Global Catalogue of Microorganisms (GCM) 10K type strain sequencing project: providing services to taxonomists for standard genome sequencing and annotation.</title>
        <authorList>
            <consortium name="The Broad Institute Genomics Platform"/>
            <consortium name="The Broad Institute Genome Sequencing Center for Infectious Disease"/>
            <person name="Wu L."/>
            <person name="Ma J."/>
        </authorList>
    </citation>
    <scope>NUCLEOTIDE SEQUENCE [LARGE SCALE GENOMIC DNA]</scope>
    <source>
        <strain evidence="2">CCUG 71848</strain>
    </source>
</reference>